<feature type="transmembrane region" description="Helical" evidence="7">
    <location>
        <begin position="202"/>
        <end position="222"/>
    </location>
</feature>
<evidence type="ECO:0000256" key="6">
    <source>
        <dbReference type="ARBA" id="ARBA00023136"/>
    </source>
</evidence>
<proteinExistence type="predicted"/>
<organism evidence="8 9">
    <name type="scientific">Ideonella margarita</name>
    <dbReference type="NCBI Taxonomy" id="2984191"/>
    <lineage>
        <taxon>Bacteria</taxon>
        <taxon>Pseudomonadati</taxon>
        <taxon>Pseudomonadota</taxon>
        <taxon>Betaproteobacteria</taxon>
        <taxon>Burkholderiales</taxon>
        <taxon>Sphaerotilaceae</taxon>
        <taxon>Ideonella</taxon>
    </lineage>
</organism>
<feature type="transmembrane region" description="Helical" evidence="7">
    <location>
        <begin position="234"/>
        <end position="253"/>
    </location>
</feature>
<feature type="transmembrane region" description="Helical" evidence="7">
    <location>
        <begin position="109"/>
        <end position="133"/>
    </location>
</feature>
<comment type="subcellular location">
    <subcellularLocation>
        <location evidence="1">Membrane</location>
        <topology evidence="1">Multi-pass membrane protein</topology>
    </subcellularLocation>
</comment>
<accession>A0ABU9C729</accession>
<reference evidence="8 9" key="1">
    <citation type="submission" date="2024-04" db="EMBL/GenBank/DDBJ databases">
        <title>Novel species of the genus Ideonella isolated from streams.</title>
        <authorList>
            <person name="Lu H."/>
        </authorList>
    </citation>
    <scope>NUCLEOTIDE SEQUENCE [LARGE SCALE GENOMIC DNA]</scope>
    <source>
        <strain evidence="8 9">LYT19W</strain>
    </source>
</reference>
<feature type="transmembrane region" description="Helical" evidence="7">
    <location>
        <begin position="175"/>
        <end position="196"/>
    </location>
</feature>
<dbReference type="InterPro" id="IPR004776">
    <property type="entry name" value="Mem_transp_PIN-like"/>
</dbReference>
<dbReference type="RefSeq" id="WP_341398747.1">
    <property type="nucleotide sequence ID" value="NZ_JBBUTI010000005.1"/>
</dbReference>
<feature type="transmembrane region" description="Helical" evidence="7">
    <location>
        <begin position="259"/>
        <end position="279"/>
    </location>
</feature>
<feature type="transmembrane region" description="Helical" evidence="7">
    <location>
        <begin position="65"/>
        <end position="85"/>
    </location>
</feature>
<evidence type="ECO:0000313" key="8">
    <source>
        <dbReference type="EMBL" id="MEK8046459.1"/>
    </source>
</evidence>
<dbReference type="Proteomes" id="UP001379945">
    <property type="component" value="Unassembled WGS sequence"/>
</dbReference>
<dbReference type="PANTHER" id="PTHR36838">
    <property type="entry name" value="AUXIN EFFLUX CARRIER FAMILY PROTEIN"/>
    <property type="match status" value="1"/>
</dbReference>
<evidence type="ECO:0000256" key="1">
    <source>
        <dbReference type="ARBA" id="ARBA00004141"/>
    </source>
</evidence>
<dbReference type="EMBL" id="JBBUTI010000005">
    <property type="protein sequence ID" value="MEK8046459.1"/>
    <property type="molecule type" value="Genomic_DNA"/>
</dbReference>
<evidence type="ECO:0000313" key="9">
    <source>
        <dbReference type="Proteomes" id="UP001379945"/>
    </source>
</evidence>
<keyword evidence="5 7" id="KW-1133">Transmembrane helix</keyword>
<evidence type="ECO:0000256" key="4">
    <source>
        <dbReference type="ARBA" id="ARBA00022692"/>
    </source>
</evidence>
<evidence type="ECO:0000256" key="7">
    <source>
        <dbReference type="SAM" id="Phobius"/>
    </source>
</evidence>
<comment type="caution">
    <text evidence="8">The sequence shown here is derived from an EMBL/GenBank/DDBJ whole genome shotgun (WGS) entry which is preliminary data.</text>
</comment>
<keyword evidence="3" id="KW-1003">Cell membrane</keyword>
<evidence type="ECO:0000256" key="2">
    <source>
        <dbReference type="ARBA" id="ARBA00022448"/>
    </source>
</evidence>
<dbReference type="PANTHER" id="PTHR36838:SF3">
    <property type="entry name" value="TRANSPORTER AUXIN EFFLUX CARRIER EC FAMILY"/>
    <property type="match status" value="1"/>
</dbReference>
<dbReference type="Pfam" id="PF03547">
    <property type="entry name" value="Mem_trans"/>
    <property type="match status" value="1"/>
</dbReference>
<gene>
    <name evidence="8" type="ORF">AACH00_08895</name>
</gene>
<keyword evidence="4 7" id="KW-0812">Transmembrane</keyword>
<evidence type="ECO:0000256" key="5">
    <source>
        <dbReference type="ARBA" id="ARBA00022989"/>
    </source>
</evidence>
<sequence length="316" mass="33067">MEQILALTLPVYLLLGVGWLAVRGGLFNAADMRVMGKFVVNFSLPALLFHALASRSISEMLNLRFLAAFTLGSLAAMALSGLWAWRGRKRLPVLAVLQGWGSAHSNTGFFGFAIAAPLIGPPAAVAFALALMVENMVMLPLGLALSDAAHSREGGSQSFNRAFRNAVFGLRRNPMVLAIFAGAFCAVFGLHLPASLTKAIELVATTASPTALVVIGGTLAGFSLSGMWGDISNVAAAKLLLHPLMVGLAMWALGPLDVALVSAAIVFAASPMMSIYPVIAQKYGHEGLAAATLVVTTLTSFVTMNAVLWLLPHVVG</sequence>
<protein>
    <submittedName>
        <fullName evidence="8">AEC family transporter</fullName>
    </submittedName>
</protein>
<evidence type="ECO:0000256" key="3">
    <source>
        <dbReference type="ARBA" id="ARBA00022475"/>
    </source>
</evidence>
<feature type="transmembrane region" description="Helical" evidence="7">
    <location>
        <begin position="288"/>
        <end position="311"/>
    </location>
</feature>
<keyword evidence="6 7" id="KW-0472">Membrane</keyword>
<keyword evidence="9" id="KW-1185">Reference proteome</keyword>
<keyword evidence="2" id="KW-0813">Transport</keyword>
<name>A0ABU9C729_9BURK</name>